<evidence type="ECO:0000259" key="17">
    <source>
        <dbReference type="PROSITE" id="PS52004"/>
    </source>
</evidence>
<dbReference type="Pfam" id="PF02801">
    <property type="entry name" value="Ketoacyl-synt_C"/>
    <property type="match status" value="1"/>
</dbReference>
<keyword evidence="5 14" id="KW-0444">Lipid biosynthesis</keyword>
<dbReference type="CDD" id="cd00834">
    <property type="entry name" value="KAS_I_II"/>
    <property type="match status" value="1"/>
</dbReference>
<reference evidence="18" key="2">
    <citation type="journal article" date="2021" name="PeerJ">
        <title>Extensive microbial diversity within the chicken gut microbiome revealed by metagenomics and culture.</title>
        <authorList>
            <person name="Gilroy R."/>
            <person name="Ravi A."/>
            <person name="Getino M."/>
            <person name="Pursley I."/>
            <person name="Horton D.L."/>
            <person name="Alikhan N.F."/>
            <person name="Baker D."/>
            <person name="Gharbi K."/>
            <person name="Hall N."/>
            <person name="Watson M."/>
            <person name="Adriaenssens E.M."/>
            <person name="Foster-Nyarko E."/>
            <person name="Jarju S."/>
            <person name="Secka A."/>
            <person name="Antonio M."/>
            <person name="Oren A."/>
            <person name="Chaudhuri R.R."/>
            <person name="La Ragione R."/>
            <person name="Hildebrand F."/>
            <person name="Pallen M.J."/>
        </authorList>
    </citation>
    <scope>NUCLEOTIDE SEQUENCE</scope>
    <source>
        <strain evidence="18">CHK191-8634</strain>
    </source>
</reference>
<reference evidence="18" key="1">
    <citation type="submission" date="2020-10" db="EMBL/GenBank/DDBJ databases">
        <authorList>
            <person name="Gilroy R."/>
        </authorList>
    </citation>
    <scope>NUCLEOTIDE SEQUENCE</scope>
    <source>
        <strain evidence="18">CHK191-8634</strain>
    </source>
</reference>
<dbReference type="PANTHER" id="PTHR11712">
    <property type="entry name" value="POLYKETIDE SYNTHASE-RELATED"/>
    <property type="match status" value="1"/>
</dbReference>
<evidence type="ECO:0000256" key="16">
    <source>
        <dbReference type="RuleBase" id="RU003694"/>
    </source>
</evidence>
<evidence type="ECO:0000256" key="4">
    <source>
        <dbReference type="ARBA" id="ARBA00014657"/>
    </source>
</evidence>
<evidence type="ECO:0000256" key="13">
    <source>
        <dbReference type="ARBA" id="ARBA00047659"/>
    </source>
</evidence>
<dbReference type="PIRSF" id="PIRSF000447">
    <property type="entry name" value="KAS_II"/>
    <property type="match status" value="1"/>
</dbReference>
<dbReference type="InterPro" id="IPR014030">
    <property type="entry name" value="Ketoacyl_synth_N"/>
</dbReference>
<dbReference type="InterPro" id="IPR014031">
    <property type="entry name" value="Ketoacyl_synth_C"/>
</dbReference>
<accession>A0A9D1LL39</accession>
<keyword evidence="8" id="KW-0443">Lipid metabolism</keyword>
<comment type="catalytic activity">
    <reaction evidence="12 14">
        <text>(9Z)-hexadecenoyl-[ACP] + malonyl-[ACP] + H(+) = 3-oxo-(11Z)-octadecenoyl-[ACP] + holo-[ACP] + CO2</text>
        <dbReference type="Rhea" id="RHEA:55040"/>
        <dbReference type="Rhea" id="RHEA-COMP:9623"/>
        <dbReference type="Rhea" id="RHEA-COMP:9685"/>
        <dbReference type="Rhea" id="RHEA-COMP:10800"/>
        <dbReference type="Rhea" id="RHEA-COMP:14074"/>
        <dbReference type="ChEBI" id="CHEBI:15378"/>
        <dbReference type="ChEBI" id="CHEBI:16526"/>
        <dbReference type="ChEBI" id="CHEBI:64479"/>
        <dbReference type="ChEBI" id="CHEBI:78449"/>
        <dbReference type="ChEBI" id="CHEBI:83989"/>
        <dbReference type="ChEBI" id="CHEBI:138538"/>
        <dbReference type="EC" id="2.3.1.179"/>
    </reaction>
</comment>
<evidence type="ECO:0000256" key="12">
    <source>
        <dbReference type="ARBA" id="ARBA00047318"/>
    </source>
</evidence>
<evidence type="ECO:0000256" key="11">
    <source>
        <dbReference type="ARBA" id="ARBA00024006"/>
    </source>
</evidence>
<dbReference type="Pfam" id="PF00109">
    <property type="entry name" value="ketoacyl-synt"/>
    <property type="match status" value="1"/>
</dbReference>
<evidence type="ECO:0000256" key="15">
    <source>
        <dbReference type="PIRSR" id="PIRSR000447-1"/>
    </source>
</evidence>
<feature type="active site" description="For beta-ketoacyl synthase activity" evidence="15">
    <location>
        <position position="164"/>
    </location>
</feature>
<dbReference type="GO" id="GO:0004315">
    <property type="term" value="F:3-oxoacyl-[acyl-carrier-protein] synthase activity"/>
    <property type="evidence" value="ECO:0007669"/>
    <property type="project" value="UniProtKB-UniRule"/>
</dbReference>
<feature type="domain" description="Ketosynthase family 3 (KS3)" evidence="17">
    <location>
        <begin position="4"/>
        <end position="411"/>
    </location>
</feature>
<evidence type="ECO:0000256" key="7">
    <source>
        <dbReference type="ARBA" id="ARBA00022832"/>
    </source>
</evidence>
<evidence type="ECO:0000256" key="10">
    <source>
        <dbReference type="ARBA" id="ARBA00023315"/>
    </source>
</evidence>
<dbReference type="GO" id="GO:0005829">
    <property type="term" value="C:cytosol"/>
    <property type="evidence" value="ECO:0007669"/>
    <property type="project" value="TreeGrafter"/>
</dbReference>
<comment type="function">
    <text evidence="11 14">Involved in the type II fatty acid elongation cycle. Catalyzes the elongation of a wide range of acyl-ACP by the addition of two carbons from malonyl-ACP to an acyl acceptor. Can efficiently catalyze the conversion of palmitoleoyl-ACP (cis-hexadec-9-enoyl-ACP) to cis-vaccenoyl-ACP (cis-octadec-11-enoyl-ACP), an essential step in the thermal regulation of fatty acid composition.</text>
</comment>
<dbReference type="PROSITE" id="PS52004">
    <property type="entry name" value="KS3_2"/>
    <property type="match status" value="1"/>
</dbReference>
<keyword evidence="6 14" id="KW-0808">Transferase</keyword>
<evidence type="ECO:0000256" key="8">
    <source>
        <dbReference type="ARBA" id="ARBA00023098"/>
    </source>
</evidence>
<dbReference type="GO" id="GO:0030497">
    <property type="term" value="P:fatty acid elongation"/>
    <property type="evidence" value="ECO:0007669"/>
    <property type="project" value="UniProtKB-ARBA"/>
</dbReference>
<keyword evidence="10 14" id="KW-0012">Acyltransferase</keyword>
<dbReference type="InterPro" id="IPR000794">
    <property type="entry name" value="Beta-ketoacyl_synthase"/>
</dbReference>
<dbReference type="EC" id="2.3.1.179" evidence="3 14"/>
<dbReference type="AlphaFoldDB" id="A0A9D1LL39"/>
<evidence type="ECO:0000256" key="14">
    <source>
        <dbReference type="PIRNR" id="PIRNR000447"/>
    </source>
</evidence>
<evidence type="ECO:0000313" key="19">
    <source>
        <dbReference type="Proteomes" id="UP000824073"/>
    </source>
</evidence>
<evidence type="ECO:0000313" key="18">
    <source>
        <dbReference type="EMBL" id="HIU42821.1"/>
    </source>
</evidence>
<dbReference type="FunFam" id="3.40.47.10:FF:000018">
    <property type="entry name" value="3-oxoacyl-[acyl-carrier-protein] synthase 2"/>
    <property type="match status" value="1"/>
</dbReference>
<sequence length="414" mass="43262">MSENRRVVVTGLGAVTPVGNTVPDMWQSMTSGKNGIGPITLFDTEKFKASLAAEVRDFDPKQYMDVNETLRTDRYAQFAVAAAQQAMEESGAAGTVAPERFAVLFGTGIGGIGTFEREYGKLLDKGPRRVSPLFIPMMIANMAAGMIAIRYDCRGPAMPAVTACASGANAIGEALRLIRHGYADAVIAGGAEAAVSPSAVAGFVNMQALSVSSEPDAASLPFDRRRGGFVIGEGAGALVLEEYEHARARGAFIYGEVCGYGSTCDAYHITAPRPDGRGGAQAMMDAMREAGYTAGDRVYINAHGTGTPLNDAVETAVIKKALGEDAARRTLVSSTKSMTGHMLGAAGAVEAIACLLALRDGVVPPTINLKEQDEACDLNCVPNTAVQADIDLALSNSLGFGGHNACLAFRKVQQ</sequence>
<gene>
    <name evidence="18" type="primary">fabF</name>
    <name evidence="18" type="ORF">IAB67_00800</name>
</gene>
<keyword evidence="9 14" id="KW-0275">Fatty acid biosynthesis</keyword>
<dbReference type="Gene3D" id="3.40.47.10">
    <property type="match status" value="1"/>
</dbReference>
<dbReference type="PANTHER" id="PTHR11712:SF336">
    <property type="entry name" value="3-OXOACYL-[ACYL-CARRIER-PROTEIN] SYNTHASE, MITOCHONDRIAL"/>
    <property type="match status" value="1"/>
</dbReference>
<dbReference type="SMART" id="SM00825">
    <property type="entry name" value="PKS_KS"/>
    <property type="match status" value="1"/>
</dbReference>
<evidence type="ECO:0000256" key="5">
    <source>
        <dbReference type="ARBA" id="ARBA00022516"/>
    </source>
</evidence>
<dbReference type="InterPro" id="IPR017568">
    <property type="entry name" value="3-oxoacyl-ACP_synth-2"/>
</dbReference>
<evidence type="ECO:0000256" key="1">
    <source>
        <dbReference type="ARBA" id="ARBA00005194"/>
    </source>
</evidence>
<comment type="catalytic activity">
    <reaction evidence="13 14">
        <text>a fatty acyl-[ACP] + malonyl-[ACP] + H(+) = a 3-oxoacyl-[ACP] + holo-[ACP] + CO2</text>
        <dbReference type="Rhea" id="RHEA:22836"/>
        <dbReference type="Rhea" id="RHEA-COMP:9623"/>
        <dbReference type="Rhea" id="RHEA-COMP:9685"/>
        <dbReference type="Rhea" id="RHEA-COMP:9916"/>
        <dbReference type="Rhea" id="RHEA-COMP:14125"/>
        <dbReference type="ChEBI" id="CHEBI:15378"/>
        <dbReference type="ChEBI" id="CHEBI:16526"/>
        <dbReference type="ChEBI" id="CHEBI:64479"/>
        <dbReference type="ChEBI" id="CHEBI:78449"/>
        <dbReference type="ChEBI" id="CHEBI:78776"/>
        <dbReference type="ChEBI" id="CHEBI:138651"/>
    </reaction>
</comment>
<dbReference type="NCBIfam" id="NF005589">
    <property type="entry name" value="PRK07314.1"/>
    <property type="match status" value="1"/>
</dbReference>
<name>A0A9D1LL39_9CLOT</name>
<dbReference type="PROSITE" id="PS00606">
    <property type="entry name" value="KS3_1"/>
    <property type="match status" value="1"/>
</dbReference>
<evidence type="ECO:0000256" key="9">
    <source>
        <dbReference type="ARBA" id="ARBA00023160"/>
    </source>
</evidence>
<dbReference type="FunFam" id="3.40.47.10:FF:000029">
    <property type="entry name" value="3-oxoacyl-[acyl-carrier-protein] synthase 1"/>
    <property type="match status" value="1"/>
</dbReference>
<keyword evidence="7" id="KW-0276">Fatty acid metabolism</keyword>
<evidence type="ECO:0000256" key="3">
    <source>
        <dbReference type="ARBA" id="ARBA00012356"/>
    </source>
</evidence>
<evidence type="ECO:0000256" key="2">
    <source>
        <dbReference type="ARBA" id="ARBA00008467"/>
    </source>
</evidence>
<dbReference type="Proteomes" id="UP000824073">
    <property type="component" value="Unassembled WGS sequence"/>
</dbReference>
<dbReference type="SUPFAM" id="SSF53901">
    <property type="entry name" value="Thiolase-like"/>
    <property type="match status" value="2"/>
</dbReference>
<dbReference type="InterPro" id="IPR020841">
    <property type="entry name" value="PKS_Beta-ketoAc_synthase_dom"/>
</dbReference>
<dbReference type="InterPro" id="IPR018201">
    <property type="entry name" value="Ketoacyl_synth_AS"/>
</dbReference>
<proteinExistence type="inferred from homology"/>
<evidence type="ECO:0000256" key="6">
    <source>
        <dbReference type="ARBA" id="ARBA00022679"/>
    </source>
</evidence>
<comment type="caution">
    <text evidence="18">The sequence shown here is derived from an EMBL/GenBank/DDBJ whole genome shotgun (WGS) entry which is preliminary data.</text>
</comment>
<organism evidence="18 19">
    <name type="scientific">Candidatus Ventrousia excrementavium</name>
    <dbReference type="NCBI Taxonomy" id="2840961"/>
    <lineage>
        <taxon>Bacteria</taxon>
        <taxon>Bacillati</taxon>
        <taxon>Bacillota</taxon>
        <taxon>Clostridia</taxon>
        <taxon>Eubacteriales</taxon>
        <taxon>Clostridiaceae</taxon>
        <taxon>Clostridiaceae incertae sedis</taxon>
        <taxon>Candidatus Ventrousia</taxon>
    </lineage>
</organism>
<dbReference type="NCBIfam" id="TIGR03150">
    <property type="entry name" value="fabF"/>
    <property type="match status" value="1"/>
</dbReference>
<protein>
    <recommendedName>
        <fullName evidence="4 14">3-oxoacyl-[acyl-carrier-protein] synthase 2</fullName>
        <ecNumber evidence="3 14">2.3.1.179</ecNumber>
    </recommendedName>
</protein>
<comment type="pathway">
    <text evidence="1 14">Lipid metabolism; fatty acid biosynthesis.</text>
</comment>
<comment type="similarity">
    <text evidence="2 14 16">Belongs to the thiolase-like superfamily. Beta-ketoacyl-ACP synthases family.</text>
</comment>
<dbReference type="InterPro" id="IPR016039">
    <property type="entry name" value="Thiolase-like"/>
</dbReference>
<dbReference type="EMBL" id="DVMR01000010">
    <property type="protein sequence ID" value="HIU42821.1"/>
    <property type="molecule type" value="Genomic_DNA"/>
</dbReference>